<keyword evidence="2" id="KW-1185">Reference proteome</keyword>
<dbReference type="Proteomes" id="UP000825935">
    <property type="component" value="Chromosome 29"/>
</dbReference>
<dbReference type="PANTHER" id="PTHR42860">
    <property type="entry name" value="VITAMIN B12-BINDING PROTEIN"/>
    <property type="match status" value="1"/>
</dbReference>
<evidence type="ECO:0000313" key="2">
    <source>
        <dbReference type="Proteomes" id="UP000825935"/>
    </source>
</evidence>
<proteinExistence type="predicted"/>
<dbReference type="PANTHER" id="PTHR42860:SF3">
    <property type="entry name" value="FE_B12 PERIPLASMIC-BINDING DOMAIN-CONTAINING PROTEIN"/>
    <property type="match status" value="1"/>
</dbReference>
<name>A0A8T2R7W1_CERRI</name>
<dbReference type="SUPFAM" id="SSF53807">
    <property type="entry name" value="Helical backbone' metal receptor"/>
    <property type="match status" value="1"/>
</dbReference>
<dbReference type="Gene3D" id="3.40.50.1980">
    <property type="entry name" value="Nitrogenase molybdenum iron protein domain"/>
    <property type="match status" value="2"/>
</dbReference>
<organism evidence="1 2">
    <name type="scientific">Ceratopteris richardii</name>
    <name type="common">Triangle waterfern</name>
    <dbReference type="NCBI Taxonomy" id="49495"/>
    <lineage>
        <taxon>Eukaryota</taxon>
        <taxon>Viridiplantae</taxon>
        <taxon>Streptophyta</taxon>
        <taxon>Embryophyta</taxon>
        <taxon>Tracheophyta</taxon>
        <taxon>Polypodiopsida</taxon>
        <taxon>Polypodiidae</taxon>
        <taxon>Polypodiales</taxon>
        <taxon>Pteridineae</taxon>
        <taxon>Pteridaceae</taxon>
        <taxon>Parkerioideae</taxon>
        <taxon>Ceratopteris</taxon>
    </lineage>
</organism>
<dbReference type="AlphaFoldDB" id="A0A8T2R7W1"/>
<sequence length="368" mass="41298">MREDRVENIVLFEGTDMEGRKTRVVSLISAGCDILRALDSGHLLVGHAHTPCDAADFSGLQVCTESLTGEMLSTNEYEAATQTFGAFLREFEFGNVGTPDAMVEWALAPHRVIVEKLKELKPDLVITQHQTRHGIPSLWLERALETFLGWKINVIRIDLRTLDGIWDGILTIMQELGLRSESLLNVIQGRIHLVQEMCRGRGRRRVLFLQWNGSSCLSHVSASVGTWIWDVIDLVGGTNPFWKQQDASFTKREELPSHFVDLDSIKSLSLDVLILTNHALGVKDLSDRVLLHDQWVKQLFSSPSFRLVVVHGPCFLARPSPSLLVDSTEALCEILYPECQAFGHEGSLWMPISQTFTNHDSTDPEGLF</sequence>
<dbReference type="OrthoDB" id="1910599at2759"/>
<dbReference type="InterPro" id="IPR051030">
    <property type="entry name" value="Vitamin_B12-ABC_binding"/>
</dbReference>
<accession>A0A8T2R7W1</accession>
<dbReference type="OMA" id="QDQCDVC"/>
<evidence type="ECO:0008006" key="3">
    <source>
        <dbReference type="Google" id="ProtNLM"/>
    </source>
</evidence>
<gene>
    <name evidence="1" type="ORF">KP509_29G036700</name>
</gene>
<comment type="caution">
    <text evidence="1">The sequence shown here is derived from an EMBL/GenBank/DDBJ whole genome shotgun (WGS) entry which is preliminary data.</text>
</comment>
<protein>
    <recommendedName>
        <fullName evidence="3">Fe/B12 periplasmic-binding domain-containing protein</fullName>
    </recommendedName>
</protein>
<dbReference type="EMBL" id="CM035434">
    <property type="protein sequence ID" value="KAH7291818.1"/>
    <property type="molecule type" value="Genomic_DNA"/>
</dbReference>
<evidence type="ECO:0000313" key="1">
    <source>
        <dbReference type="EMBL" id="KAH7291818.1"/>
    </source>
</evidence>
<reference evidence="1" key="1">
    <citation type="submission" date="2021-08" db="EMBL/GenBank/DDBJ databases">
        <title>WGS assembly of Ceratopteris richardii.</title>
        <authorList>
            <person name="Marchant D.B."/>
            <person name="Chen G."/>
            <person name="Jenkins J."/>
            <person name="Shu S."/>
            <person name="Leebens-Mack J."/>
            <person name="Grimwood J."/>
            <person name="Schmutz J."/>
            <person name="Soltis P."/>
            <person name="Soltis D."/>
            <person name="Chen Z.-H."/>
        </authorList>
    </citation>
    <scope>NUCLEOTIDE SEQUENCE</scope>
    <source>
        <strain evidence="1">Whitten #5841</strain>
        <tissue evidence="1">Leaf</tissue>
    </source>
</reference>